<keyword evidence="3" id="KW-1185">Reference proteome</keyword>
<dbReference type="GeneID" id="36594390"/>
<feature type="compositionally biased region" description="Polar residues" evidence="1">
    <location>
        <begin position="378"/>
        <end position="396"/>
    </location>
</feature>
<feature type="region of interest" description="Disordered" evidence="1">
    <location>
        <begin position="129"/>
        <end position="350"/>
    </location>
</feature>
<feature type="compositionally biased region" description="Basic and acidic residues" evidence="1">
    <location>
        <begin position="129"/>
        <end position="188"/>
    </location>
</feature>
<organism evidence="2 3">
    <name type="scientific">Hyaloscypha bicolor E</name>
    <dbReference type="NCBI Taxonomy" id="1095630"/>
    <lineage>
        <taxon>Eukaryota</taxon>
        <taxon>Fungi</taxon>
        <taxon>Dikarya</taxon>
        <taxon>Ascomycota</taxon>
        <taxon>Pezizomycotina</taxon>
        <taxon>Leotiomycetes</taxon>
        <taxon>Helotiales</taxon>
        <taxon>Hyaloscyphaceae</taxon>
        <taxon>Hyaloscypha</taxon>
        <taxon>Hyaloscypha bicolor</taxon>
    </lineage>
</organism>
<dbReference type="AlphaFoldDB" id="A0A2J6TUN1"/>
<evidence type="ECO:0000313" key="3">
    <source>
        <dbReference type="Proteomes" id="UP000235371"/>
    </source>
</evidence>
<feature type="region of interest" description="Disordered" evidence="1">
    <location>
        <begin position="364"/>
        <end position="471"/>
    </location>
</feature>
<accession>A0A2J6TUN1</accession>
<protein>
    <submittedName>
        <fullName evidence="2">Uncharacterized protein</fullName>
    </submittedName>
</protein>
<proteinExistence type="predicted"/>
<feature type="compositionally biased region" description="Polar residues" evidence="1">
    <location>
        <begin position="405"/>
        <end position="427"/>
    </location>
</feature>
<dbReference type="RefSeq" id="XP_024743572.1">
    <property type="nucleotide sequence ID" value="XM_024886313.1"/>
</dbReference>
<feature type="compositionally biased region" description="Basic and acidic residues" evidence="1">
    <location>
        <begin position="199"/>
        <end position="228"/>
    </location>
</feature>
<dbReference type="InParanoid" id="A0A2J6TUN1"/>
<evidence type="ECO:0000313" key="2">
    <source>
        <dbReference type="EMBL" id="PMD66668.1"/>
    </source>
</evidence>
<gene>
    <name evidence="2" type="ORF">K444DRAFT_658940</name>
</gene>
<feature type="compositionally biased region" description="Polar residues" evidence="1">
    <location>
        <begin position="252"/>
        <end position="268"/>
    </location>
</feature>
<dbReference type="Proteomes" id="UP000235371">
    <property type="component" value="Unassembled WGS sequence"/>
</dbReference>
<feature type="compositionally biased region" description="Basic and acidic residues" evidence="1">
    <location>
        <begin position="444"/>
        <end position="471"/>
    </location>
</feature>
<evidence type="ECO:0000256" key="1">
    <source>
        <dbReference type="SAM" id="MobiDB-lite"/>
    </source>
</evidence>
<dbReference type="EMBL" id="KZ613743">
    <property type="protein sequence ID" value="PMD66668.1"/>
    <property type="molecule type" value="Genomic_DNA"/>
</dbReference>
<dbReference type="OrthoDB" id="3546187at2759"/>
<sequence>MQSSKITYEGPTQYEILHLISCYNTAHHDVDHIRPVGFTDLDTAKAESLASLDAQSWWRNPNFDFQLDSFVRLVQDIRQASTPQDWNRIDWEKVGAGTRLLNKLIEWKISHGSFTGIVVNLERRHPEEQAQRVAAQRDGERRAQEEADKRSVERWDQAERRVREREREMATEERRQAQQAAVKKDAEKRLRKTQSNAELGRERAREMEKAAELKRQAVIVQEKREDNGPKLPARQQTPVIAVRSPTPGPTKLQKSNPNIPDPTKNTMYQLPVHITPNGQDRPKSPSQQPVHVIQTRPKSPAHHHHQHTSVNQNRAKSPTHHGQQTSGHHHQHTPINQNRPKSPGHQQPVKIPNQTRGIVYQQPVSSNTPAHQNHPKSPASQQPVNIPNPTKGTVYQQPVRPDTPGNLNKAKSTSNLKQPAANPTNNDPTKDPANKAMYNKRPRIATDIKDLRRQKAHDQARALASEIRKMD</sequence>
<dbReference type="STRING" id="1095630.A0A2J6TUN1"/>
<reference evidence="2 3" key="1">
    <citation type="submission" date="2016-04" db="EMBL/GenBank/DDBJ databases">
        <title>A degradative enzymes factory behind the ericoid mycorrhizal symbiosis.</title>
        <authorList>
            <consortium name="DOE Joint Genome Institute"/>
            <person name="Martino E."/>
            <person name="Morin E."/>
            <person name="Grelet G."/>
            <person name="Kuo A."/>
            <person name="Kohler A."/>
            <person name="Daghino S."/>
            <person name="Barry K."/>
            <person name="Choi C."/>
            <person name="Cichocki N."/>
            <person name="Clum A."/>
            <person name="Copeland A."/>
            <person name="Hainaut M."/>
            <person name="Haridas S."/>
            <person name="Labutti K."/>
            <person name="Lindquist E."/>
            <person name="Lipzen A."/>
            <person name="Khouja H.-R."/>
            <person name="Murat C."/>
            <person name="Ohm R."/>
            <person name="Olson A."/>
            <person name="Spatafora J."/>
            <person name="Veneault-Fourrey C."/>
            <person name="Henrissat B."/>
            <person name="Grigoriev I."/>
            <person name="Martin F."/>
            <person name="Perotto S."/>
        </authorList>
    </citation>
    <scope>NUCLEOTIDE SEQUENCE [LARGE SCALE GENOMIC DNA]</scope>
    <source>
        <strain evidence="2 3">E</strain>
    </source>
</reference>
<name>A0A2J6TUN1_9HELO</name>